<dbReference type="SUPFAM" id="SSF46785">
    <property type="entry name" value="Winged helix' DNA-binding domain"/>
    <property type="match status" value="1"/>
</dbReference>
<reference evidence="6 7" key="1">
    <citation type="submission" date="2018-10" db="EMBL/GenBank/DDBJ databases">
        <title>Rhizobium etli, R. leguminosarum and a new Rhizobium genospecies from Phaseolus dumosus.</title>
        <authorList>
            <person name="Ramirez-Puebla S.T."/>
            <person name="Rogel-Hernandez M.A."/>
            <person name="Guerrero G."/>
            <person name="Ormeno-Orrillo E."/>
            <person name="Martinez-Romero J.C."/>
            <person name="Negrete-Yankelevich S."/>
            <person name="Martinez-Romero E."/>
        </authorList>
    </citation>
    <scope>NUCLEOTIDE SEQUENCE [LARGE SCALE GENOMIC DNA]</scope>
    <source>
        <strain evidence="6 7">CCGE525</strain>
        <plasmid evidence="7">prccge525c</plasmid>
    </source>
</reference>
<dbReference type="Proteomes" id="UP000282195">
    <property type="component" value="Plasmid pRCCGE525c"/>
</dbReference>
<evidence type="ECO:0000256" key="3">
    <source>
        <dbReference type="ARBA" id="ARBA00023163"/>
    </source>
</evidence>
<dbReference type="PANTHER" id="PTHR30136:SF24">
    <property type="entry name" value="HTH-TYPE TRANSCRIPTIONAL REPRESSOR ALLR"/>
    <property type="match status" value="1"/>
</dbReference>
<dbReference type="PANTHER" id="PTHR30136">
    <property type="entry name" value="HELIX-TURN-HELIX TRANSCRIPTIONAL REGULATOR, ICLR FAMILY"/>
    <property type="match status" value="1"/>
</dbReference>
<evidence type="ECO:0000313" key="6">
    <source>
        <dbReference type="EMBL" id="AYG63377.1"/>
    </source>
</evidence>
<evidence type="ECO:0000256" key="1">
    <source>
        <dbReference type="ARBA" id="ARBA00023015"/>
    </source>
</evidence>
<dbReference type="KEGG" id="rjg:CCGE525_32465"/>
<dbReference type="GO" id="GO:0003700">
    <property type="term" value="F:DNA-binding transcription factor activity"/>
    <property type="evidence" value="ECO:0007669"/>
    <property type="project" value="TreeGrafter"/>
</dbReference>
<keyword evidence="7" id="KW-1185">Reference proteome</keyword>
<dbReference type="AlphaFoldDB" id="A0A387G0K6"/>
<dbReference type="GO" id="GO:0003677">
    <property type="term" value="F:DNA binding"/>
    <property type="evidence" value="ECO:0007669"/>
    <property type="project" value="UniProtKB-KW"/>
</dbReference>
<protein>
    <submittedName>
        <fullName evidence="6">IclR family transcriptional regulator</fullName>
    </submittedName>
</protein>
<dbReference type="RefSeq" id="WP_120708282.1">
    <property type="nucleotide sequence ID" value="NZ_CP032695.1"/>
</dbReference>
<geneLocation type="plasmid" evidence="7">
    <name>prccge525c</name>
</geneLocation>
<gene>
    <name evidence="6" type="ORF">CCGE525_32465</name>
</gene>
<dbReference type="Pfam" id="PF01614">
    <property type="entry name" value="IclR_C"/>
    <property type="match status" value="1"/>
</dbReference>
<dbReference type="Pfam" id="PF09339">
    <property type="entry name" value="HTH_IclR"/>
    <property type="match status" value="1"/>
</dbReference>
<dbReference type="InterPro" id="IPR036390">
    <property type="entry name" value="WH_DNA-bd_sf"/>
</dbReference>
<organism evidence="6 7">
    <name type="scientific">Rhizobium jaguaris</name>
    <dbReference type="NCBI Taxonomy" id="1312183"/>
    <lineage>
        <taxon>Bacteria</taxon>
        <taxon>Pseudomonadati</taxon>
        <taxon>Pseudomonadota</taxon>
        <taxon>Alphaproteobacteria</taxon>
        <taxon>Hyphomicrobiales</taxon>
        <taxon>Rhizobiaceae</taxon>
        <taxon>Rhizobium/Agrobacterium group</taxon>
        <taxon>Rhizobium</taxon>
    </lineage>
</organism>
<feature type="domain" description="HTH iclR-type" evidence="4">
    <location>
        <begin position="5"/>
        <end position="66"/>
    </location>
</feature>
<dbReference type="SMART" id="SM00346">
    <property type="entry name" value="HTH_ICLR"/>
    <property type="match status" value="1"/>
</dbReference>
<proteinExistence type="predicted"/>
<accession>A0A387G0K6</accession>
<dbReference type="GO" id="GO:0045892">
    <property type="term" value="P:negative regulation of DNA-templated transcription"/>
    <property type="evidence" value="ECO:0007669"/>
    <property type="project" value="TreeGrafter"/>
</dbReference>
<dbReference type="EMBL" id="CP032695">
    <property type="protein sequence ID" value="AYG63377.1"/>
    <property type="molecule type" value="Genomic_DNA"/>
</dbReference>
<evidence type="ECO:0000259" key="5">
    <source>
        <dbReference type="PROSITE" id="PS51078"/>
    </source>
</evidence>
<dbReference type="SUPFAM" id="SSF55781">
    <property type="entry name" value="GAF domain-like"/>
    <property type="match status" value="1"/>
</dbReference>
<dbReference type="InterPro" id="IPR005471">
    <property type="entry name" value="Tscrpt_reg_IclR_N"/>
</dbReference>
<dbReference type="Gene3D" id="1.10.10.10">
    <property type="entry name" value="Winged helix-like DNA-binding domain superfamily/Winged helix DNA-binding domain"/>
    <property type="match status" value="1"/>
</dbReference>
<keyword evidence="6" id="KW-0614">Plasmid</keyword>
<keyword evidence="2" id="KW-0238">DNA-binding</keyword>
<dbReference type="InterPro" id="IPR050707">
    <property type="entry name" value="HTH_MetabolicPath_Reg"/>
</dbReference>
<dbReference type="InterPro" id="IPR036388">
    <property type="entry name" value="WH-like_DNA-bd_sf"/>
</dbReference>
<keyword evidence="1" id="KW-0805">Transcription regulation</keyword>
<sequence>MNNDVKSAGRILELLELLARASEPLTLRQIVAELDYPKSSAFNLLQTLVSRGYAVREEPERYRLNEACRSGPGWTSGRDAQLIAIAQPILQKLRDDTGESTFLGVPSPGRRVKTIAKCVSKQTIRYDSELAGSFPSYCSAIGRVLLAALEPRLIDEYLASERLVKHTDYTVVDRGEIRRIIAETRSLGYSISDQEVEIGGSGLAAPVHDLTGKVVGALNVAVVTARFAMNRDRIIDALLQCAREFDLRNGFKGEIPAIEQR</sequence>
<evidence type="ECO:0000259" key="4">
    <source>
        <dbReference type="PROSITE" id="PS51077"/>
    </source>
</evidence>
<evidence type="ECO:0000256" key="2">
    <source>
        <dbReference type="ARBA" id="ARBA00023125"/>
    </source>
</evidence>
<evidence type="ECO:0000313" key="7">
    <source>
        <dbReference type="Proteomes" id="UP000282195"/>
    </source>
</evidence>
<name>A0A387G0K6_9HYPH</name>
<dbReference type="OrthoDB" id="6811967at2"/>
<feature type="domain" description="IclR-ED" evidence="5">
    <location>
        <begin position="66"/>
        <end position="251"/>
    </location>
</feature>
<dbReference type="InterPro" id="IPR014757">
    <property type="entry name" value="Tscrpt_reg_IclR_C"/>
</dbReference>
<dbReference type="InterPro" id="IPR029016">
    <property type="entry name" value="GAF-like_dom_sf"/>
</dbReference>
<dbReference type="PROSITE" id="PS51077">
    <property type="entry name" value="HTH_ICLR"/>
    <property type="match status" value="1"/>
</dbReference>
<dbReference type="PROSITE" id="PS51078">
    <property type="entry name" value="ICLR_ED"/>
    <property type="match status" value="1"/>
</dbReference>
<keyword evidence="3" id="KW-0804">Transcription</keyword>
<dbReference type="Gene3D" id="3.30.450.40">
    <property type="match status" value="1"/>
</dbReference>